<dbReference type="NCBIfam" id="TIGR02451">
    <property type="entry name" value="anti_sig_ChrR"/>
    <property type="match status" value="1"/>
</dbReference>
<gene>
    <name evidence="2" type="ORF">EKE94_12145</name>
</gene>
<dbReference type="CDD" id="cd20301">
    <property type="entry name" value="cupin_ChrR"/>
    <property type="match status" value="1"/>
</dbReference>
<dbReference type="InterPro" id="IPR041916">
    <property type="entry name" value="Anti_sigma_zinc_sf"/>
</dbReference>
<dbReference type="OrthoDB" id="2988517at2"/>
<name>A0A438AHH8_9RHOB</name>
<protein>
    <submittedName>
        <fullName evidence="2">Transcriptional regulator</fullName>
    </submittedName>
</protein>
<reference evidence="2 3" key="1">
    <citation type="submission" date="2018-11" db="EMBL/GenBank/DDBJ databases">
        <title>Mesobaculum littorinae gen. nov., sp. nov., isolated from Littorina scabra that represents a novel genus of the order Rhodobacteraceae.</title>
        <authorList>
            <person name="Li F."/>
        </authorList>
    </citation>
    <scope>NUCLEOTIDE SEQUENCE [LARGE SCALE GENOMIC DNA]</scope>
    <source>
        <strain evidence="2 3">M0103</strain>
    </source>
</reference>
<accession>A0A438AHH8</accession>
<evidence type="ECO:0000313" key="2">
    <source>
        <dbReference type="EMBL" id="RVV98189.1"/>
    </source>
</evidence>
<comment type="caution">
    <text evidence="2">The sequence shown here is derived from an EMBL/GenBank/DDBJ whole genome shotgun (WGS) entry which is preliminary data.</text>
</comment>
<dbReference type="RefSeq" id="WP_127906855.1">
    <property type="nucleotide sequence ID" value="NZ_RQXX01000003.1"/>
</dbReference>
<evidence type="ECO:0000313" key="3">
    <source>
        <dbReference type="Proteomes" id="UP000285908"/>
    </source>
</evidence>
<dbReference type="InterPro" id="IPR025979">
    <property type="entry name" value="ChrR-like_cupin_dom"/>
</dbReference>
<evidence type="ECO:0000259" key="1">
    <source>
        <dbReference type="Pfam" id="PF12973"/>
    </source>
</evidence>
<sequence length="215" mass="22664">MTDTITHHLTDDLLARYCAGELSEGFSLAVATHLSLCDACRARAEALDAVGGAVLDATPPAPLARGALDRALAGLDERPSPAAPPPRCGGVLPAPLRDYAGGEVDSLRWRNMGPGVESLLLIDAPEGSARLFRIRGGSELPDHGHRGTELTLVLSGAFRDGDARFARGDVEIADETMQHTPIAEPGAPCICLAVTEGRLRFRGLLPRLAQPFFGV</sequence>
<dbReference type="AlphaFoldDB" id="A0A438AHH8"/>
<dbReference type="Gene3D" id="1.10.10.1320">
    <property type="entry name" value="Anti-sigma factor, zinc-finger domain"/>
    <property type="match status" value="1"/>
</dbReference>
<keyword evidence="3" id="KW-1185">Reference proteome</keyword>
<feature type="domain" description="ChrR-like cupin" evidence="1">
    <location>
        <begin position="103"/>
        <end position="193"/>
    </location>
</feature>
<dbReference type="InterPro" id="IPR014710">
    <property type="entry name" value="RmlC-like_jellyroll"/>
</dbReference>
<dbReference type="Pfam" id="PF12973">
    <property type="entry name" value="Cupin_7"/>
    <property type="match status" value="1"/>
</dbReference>
<dbReference type="EMBL" id="RQXX01000003">
    <property type="protein sequence ID" value="RVV98189.1"/>
    <property type="molecule type" value="Genomic_DNA"/>
</dbReference>
<dbReference type="Gene3D" id="2.60.120.10">
    <property type="entry name" value="Jelly Rolls"/>
    <property type="match status" value="1"/>
</dbReference>
<dbReference type="Proteomes" id="UP000285908">
    <property type="component" value="Unassembled WGS sequence"/>
</dbReference>
<dbReference type="SUPFAM" id="SSF51182">
    <property type="entry name" value="RmlC-like cupins"/>
    <property type="match status" value="1"/>
</dbReference>
<dbReference type="InterPro" id="IPR012807">
    <property type="entry name" value="Anti-sigma_ChrR"/>
</dbReference>
<proteinExistence type="predicted"/>
<dbReference type="InterPro" id="IPR011051">
    <property type="entry name" value="RmlC_Cupin_sf"/>
</dbReference>
<organism evidence="2 3">
    <name type="scientific">Mesobaculum littorinae</name>
    <dbReference type="NCBI Taxonomy" id="2486419"/>
    <lineage>
        <taxon>Bacteria</taxon>
        <taxon>Pseudomonadati</taxon>
        <taxon>Pseudomonadota</taxon>
        <taxon>Alphaproteobacteria</taxon>
        <taxon>Rhodobacterales</taxon>
        <taxon>Roseobacteraceae</taxon>
        <taxon>Mesobaculum</taxon>
    </lineage>
</organism>